<accession>A0A2T6BTD2</accession>
<dbReference type="EMBL" id="QBKR01000012">
    <property type="protein sequence ID" value="PTX59323.1"/>
    <property type="molecule type" value="Genomic_DNA"/>
</dbReference>
<comment type="caution">
    <text evidence="1">The sequence shown here is derived from an EMBL/GenBank/DDBJ whole genome shotgun (WGS) entry which is preliminary data.</text>
</comment>
<gene>
    <name evidence="1" type="ORF">C8P63_11217</name>
</gene>
<evidence type="ECO:0000313" key="1">
    <source>
        <dbReference type="EMBL" id="PTX59323.1"/>
    </source>
</evidence>
<dbReference type="AlphaFoldDB" id="A0A2T6BTD2"/>
<sequence length="51" mass="5701">MRTLLLFLTVGMLAFGAGFLWVTETMQDFKIEKSQKPPAELDQVKKEKAGG</sequence>
<dbReference type="RefSeq" id="WP_170109591.1">
    <property type="nucleotide sequence ID" value="NZ_QBKR01000012.1"/>
</dbReference>
<keyword evidence="2" id="KW-1185">Reference proteome</keyword>
<dbReference type="Proteomes" id="UP000244240">
    <property type="component" value="Unassembled WGS sequence"/>
</dbReference>
<name>A0A2T6BTD2_9BACL</name>
<organism evidence="1 2">
    <name type="scientific">Melghirimyces profundicolus</name>
    <dbReference type="NCBI Taxonomy" id="1242148"/>
    <lineage>
        <taxon>Bacteria</taxon>
        <taxon>Bacillati</taxon>
        <taxon>Bacillota</taxon>
        <taxon>Bacilli</taxon>
        <taxon>Bacillales</taxon>
        <taxon>Thermoactinomycetaceae</taxon>
        <taxon>Melghirimyces</taxon>
    </lineage>
</organism>
<evidence type="ECO:0000313" key="2">
    <source>
        <dbReference type="Proteomes" id="UP000244240"/>
    </source>
</evidence>
<reference evidence="1 2" key="1">
    <citation type="submission" date="2018-04" db="EMBL/GenBank/DDBJ databases">
        <title>Genomic Encyclopedia of Archaeal and Bacterial Type Strains, Phase II (KMG-II): from individual species to whole genera.</title>
        <authorList>
            <person name="Goeker M."/>
        </authorList>
    </citation>
    <scope>NUCLEOTIDE SEQUENCE [LARGE SCALE GENOMIC DNA]</scope>
    <source>
        <strain evidence="1 2">DSM 45787</strain>
    </source>
</reference>
<proteinExistence type="predicted"/>
<protein>
    <submittedName>
        <fullName evidence="1">Uncharacterized protein</fullName>
    </submittedName>
</protein>